<keyword evidence="2" id="KW-1185">Reference proteome</keyword>
<accession>A0ABR2XB81</accession>
<organism evidence="1 2">
    <name type="scientific">Seiridium cardinale</name>
    <dbReference type="NCBI Taxonomy" id="138064"/>
    <lineage>
        <taxon>Eukaryota</taxon>
        <taxon>Fungi</taxon>
        <taxon>Dikarya</taxon>
        <taxon>Ascomycota</taxon>
        <taxon>Pezizomycotina</taxon>
        <taxon>Sordariomycetes</taxon>
        <taxon>Xylariomycetidae</taxon>
        <taxon>Amphisphaeriales</taxon>
        <taxon>Sporocadaceae</taxon>
        <taxon>Seiridium</taxon>
    </lineage>
</organism>
<sequence>MKVPERCPNSFSYHYRYDPASWDGTHNEQCPPFEHGVNEDVWSVALRWDLFRIGSEAADLDQRISGLLNESFNTQSAQEQPSSLASLEKSLEIAQKQFRSTTLYLAQLAKTWDLNHDKGLCPNRPGRSSDPNGLLMLSQDRGEQFLEFGPSVFLAPDKGAA</sequence>
<reference evidence="1 2" key="1">
    <citation type="submission" date="2024-02" db="EMBL/GenBank/DDBJ databases">
        <title>First draft genome assembly of two strains of Seiridium cardinale.</title>
        <authorList>
            <person name="Emiliani G."/>
            <person name="Scali E."/>
        </authorList>
    </citation>
    <scope>NUCLEOTIDE SEQUENCE [LARGE SCALE GENOMIC DNA]</scope>
    <source>
        <strain evidence="1 2">BM-138-000479</strain>
    </source>
</reference>
<dbReference type="EMBL" id="JARVKM010000082">
    <property type="protein sequence ID" value="KAK9771012.1"/>
    <property type="molecule type" value="Genomic_DNA"/>
</dbReference>
<protein>
    <submittedName>
        <fullName evidence="1">Uncharacterized protein</fullName>
    </submittedName>
</protein>
<dbReference type="Proteomes" id="UP001465668">
    <property type="component" value="Unassembled WGS sequence"/>
</dbReference>
<evidence type="ECO:0000313" key="1">
    <source>
        <dbReference type="EMBL" id="KAK9771012.1"/>
    </source>
</evidence>
<evidence type="ECO:0000313" key="2">
    <source>
        <dbReference type="Proteomes" id="UP001465668"/>
    </source>
</evidence>
<proteinExistence type="predicted"/>
<comment type="caution">
    <text evidence="1">The sequence shown here is derived from an EMBL/GenBank/DDBJ whole genome shotgun (WGS) entry which is preliminary data.</text>
</comment>
<name>A0ABR2XB81_9PEZI</name>
<gene>
    <name evidence="1" type="ORF">SCAR479_12361</name>
</gene>